<gene>
    <name evidence="1" type="ORF">ALC60_04484</name>
</gene>
<dbReference type="AlphaFoldDB" id="A0A151X8L4"/>
<keyword evidence="2" id="KW-1185">Reference proteome</keyword>
<reference evidence="1 2" key="1">
    <citation type="submission" date="2015-09" db="EMBL/GenBank/DDBJ databases">
        <title>Trachymyrmex zeteki WGS genome.</title>
        <authorList>
            <person name="Nygaard S."/>
            <person name="Hu H."/>
            <person name="Boomsma J."/>
            <person name="Zhang G."/>
        </authorList>
    </citation>
    <scope>NUCLEOTIDE SEQUENCE [LARGE SCALE GENOMIC DNA]</scope>
    <source>
        <strain evidence="1">Tzet28-1</strain>
        <tissue evidence="1">Whole body</tissue>
    </source>
</reference>
<accession>A0A151X8L4</accession>
<evidence type="ECO:0000313" key="2">
    <source>
        <dbReference type="Proteomes" id="UP000075809"/>
    </source>
</evidence>
<dbReference type="EMBL" id="KQ982422">
    <property type="protein sequence ID" value="KYQ56628.1"/>
    <property type="molecule type" value="Genomic_DNA"/>
</dbReference>
<organism evidence="1 2">
    <name type="scientific">Mycetomoellerius zeteki</name>
    <dbReference type="NCBI Taxonomy" id="64791"/>
    <lineage>
        <taxon>Eukaryota</taxon>
        <taxon>Metazoa</taxon>
        <taxon>Ecdysozoa</taxon>
        <taxon>Arthropoda</taxon>
        <taxon>Hexapoda</taxon>
        <taxon>Insecta</taxon>
        <taxon>Pterygota</taxon>
        <taxon>Neoptera</taxon>
        <taxon>Endopterygota</taxon>
        <taxon>Hymenoptera</taxon>
        <taxon>Apocrita</taxon>
        <taxon>Aculeata</taxon>
        <taxon>Formicoidea</taxon>
        <taxon>Formicidae</taxon>
        <taxon>Myrmicinae</taxon>
        <taxon>Mycetomoellerius</taxon>
    </lineage>
</organism>
<dbReference type="Proteomes" id="UP000075809">
    <property type="component" value="Unassembled WGS sequence"/>
</dbReference>
<proteinExistence type="predicted"/>
<protein>
    <submittedName>
        <fullName evidence="1">Uncharacterized protein</fullName>
    </submittedName>
</protein>
<evidence type="ECO:0000313" key="1">
    <source>
        <dbReference type="EMBL" id="KYQ56628.1"/>
    </source>
</evidence>
<sequence length="37" mass="4495">MRVEMISTPSWRQLLWIDRDLYINHVHRQKKVISAAC</sequence>
<name>A0A151X8L4_9HYME</name>